<keyword evidence="1" id="KW-0812">Transmembrane</keyword>
<name>A0A0F9FG27_9ZZZZ</name>
<reference evidence="2" key="1">
    <citation type="journal article" date="2015" name="Nature">
        <title>Complex archaea that bridge the gap between prokaryotes and eukaryotes.</title>
        <authorList>
            <person name="Spang A."/>
            <person name="Saw J.H."/>
            <person name="Jorgensen S.L."/>
            <person name="Zaremba-Niedzwiedzka K."/>
            <person name="Martijn J."/>
            <person name="Lind A.E."/>
            <person name="van Eijk R."/>
            <person name="Schleper C."/>
            <person name="Guy L."/>
            <person name="Ettema T.J."/>
        </authorList>
    </citation>
    <scope>NUCLEOTIDE SEQUENCE</scope>
</reference>
<keyword evidence="1" id="KW-0472">Membrane</keyword>
<keyword evidence="1" id="KW-1133">Transmembrane helix</keyword>
<protein>
    <submittedName>
        <fullName evidence="2">Uncharacterized protein</fullName>
    </submittedName>
</protein>
<evidence type="ECO:0000313" key="2">
    <source>
        <dbReference type="EMBL" id="KKL50087.1"/>
    </source>
</evidence>
<proteinExistence type="predicted"/>
<feature type="non-terminal residue" evidence="2">
    <location>
        <position position="206"/>
    </location>
</feature>
<gene>
    <name evidence="2" type="ORF">LCGC14_2309030</name>
</gene>
<dbReference type="EMBL" id="LAZR01032727">
    <property type="protein sequence ID" value="KKL50087.1"/>
    <property type="molecule type" value="Genomic_DNA"/>
</dbReference>
<evidence type="ECO:0000256" key="1">
    <source>
        <dbReference type="SAM" id="Phobius"/>
    </source>
</evidence>
<dbReference type="AlphaFoldDB" id="A0A0F9FG27"/>
<feature type="transmembrane region" description="Helical" evidence="1">
    <location>
        <begin position="20"/>
        <end position="38"/>
    </location>
</feature>
<comment type="caution">
    <text evidence="2">The sequence shown here is derived from an EMBL/GenBank/DDBJ whole genome shotgun (WGS) entry which is preliminary data.</text>
</comment>
<accession>A0A0F9FG27</accession>
<organism evidence="2">
    <name type="scientific">marine sediment metagenome</name>
    <dbReference type="NCBI Taxonomy" id="412755"/>
    <lineage>
        <taxon>unclassified sequences</taxon>
        <taxon>metagenomes</taxon>
        <taxon>ecological metagenomes</taxon>
    </lineage>
</organism>
<feature type="transmembrane region" description="Helical" evidence="1">
    <location>
        <begin position="44"/>
        <end position="65"/>
    </location>
</feature>
<sequence length="206" mass="23240">MRHFQNLKAAEAKRMRYILLAYLIAGFVGLSFGIALYTVTEIRLTTTVTIFLAASLALLTAYFLGKKLVELVDKKVKVSLTVCGETSESYHAVEEFKVTYCKKLDDDSCQKCLGTIKVPRDSALFISACITSDEQMEGKLRHFCCDYGQRPSIEIIKKTTIKEFFCHQILDRIVSGDNDEEVNNTALNKRVYHLSSKRVEPGNYSA</sequence>